<accession>A0ABT7LCP8</accession>
<evidence type="ECO:0000256" key="1">
    <source>
        <dbReference type="SAM" id="Phobius"/>
    </source>
</evidence>
<feature type="transmembrane region" description="Helical" evidence="1">
    <location>
        <begin position="101"/>
        <end position="123"/>
    </location>
</feature>
<reference evidence="2 3" key="1">
    <citation type="submission" date="2023-06" db="EMBL/GenBank/DDBJ databases">
        <title>Pelomonas sp. APW6 16S ribosomal RNA gene genome sequencing and assembly.</title>
        <authorList>
            <person name="Woo H."/>
        </authorList>
    </citation>
    <scope>NUCLEOTIDE SEQUENCE [LARGE SCALE GENOMIC DNA]</scope>
    <source>
        <strain evidence="2 3">APW6</strain>
    </source>
</reference>
<feature type="transmembrane region" description="Helical" evidence="1">
    <location>
        <begin position="20"/>
        <end position="40"/>
    </location>
</feature>
<evidence type="ECO:0000313" key="3">
    <source>
        <dbReference type="Proteomes" id="UP001238603"/>
    </source>
</evidence>
<feature type="transmembrane region" description="Helical" evidence="1">
    <location>
        <begin position="61"/>
        <end position="81"/>
    </location>
</feature>
<dbReference type="RefSeq" id="WP_285980767.1">
    <property type="nucleotide sequence ID" value="NZ_JASVDS010000001.1"/>
</dbReference>
<organism evidence="2 3">
    <name type="scientific">Roseateles subflavus</name>
    <dbReference type="NCBI Taxonomy" id="3053353"/>
    <lineage>
        <taxon>Bacteria</taxon>
        <taxon>Pseudomonadati</taxon>
        <taxon>Pseudomonadota</taxon>
        <taxon>Betaproteobacteria</taxon>
        <taxon>Burkholderiales</taxon>
        <taxon>Sphaerotilaceae</taxon>
        <taxon>Roseateles</taxon>
    </lineage>
</organism>
<protein>
    <recommendedName>
        <fullName evidence="4">DUF4281 domain-containing protein</fullName>
    </recommendedName>
</protein>
<gene>
    <name evidence="2" type="ORF">QRD43_01845</name>
</gene>
<keyword evidence="1" id="KW-0812">Transmembrane</keyword>
<comment type="caution">
    <text evidence="2">The sequence shown here is derived from an EMBL/GenBank/DDBJ whole genome shotgun (WGS) entry which is preliminary data.</text>
</comment>
<keyword evidence="1" id="KW-1133">Transmembrane helix</keyword>
<evidence type="ECO:0008006" key="4">
    <source>
        <dbReference type="Google" id="ProtNLM"/>
    </source>
</evidence>
<sequence length="139" mass="15139">MSPLADTLGTLYERMPEAFWAWAVFGLAPVLVPALVSLSFKERPSSRLAFTLSGAARLVGGPALALVLIGPPWFVFEMFLVPVLMDACPLSRSLLEGPLAWLHGLAGLGYVALPLLWLAWLLIGSLRHRRTWCDRQGGA</sequence>
<name>A0ABT7LCP8_9BURK</name>
<dbReference type="Proteomes" id="UP001238603">
    <property type="component" value="Unassembled WGS sequence"/>
</dbReference>
<evidence type="ECO:0000313" key="2">
    <source>
        <dbReference type="EMBL" id="MDL5030634.1"/>
    </source>
</evidence>
<keyword evidence="1" id="KW-0472">Membrane</keyword>
<keyword evidence="3" id="KW-1185">Reference proteome</keyword>
<proteinExistence type="predicted"/>
<dbReference type="EMBL" id="JASVDS010000001">
    <property type="protein sequence ID" value="MDL5030634.1"/>
    <property type="molecule type" value="Genomic_DNA"/>
</dbReference>